<comment type="caution">
    <text evidence="2">The sequence shown here is derived from an EMBL/GenBank/DDBJ whole genome shotgun (WGS) entry which is preliminary data.</text>
</comment>
<evidence type="ECO:0000313" key="3">
    <source>
        <dbReference type="Proteomes" id="UP001459277"/>
    </source>
</evidence>
<feature type="domain" description="Reverse transcriptase zinc-binding" evidence="1">
    <location>
        <begin position="191"/>
        <end position="286"/>
    </location>
</feature>
<dbReference type="InterPro" id="IPR026960">
    <property type="entry name" value="RVT-Znf"/>
</dbReference>
<organism evidence="2 3">
    <name type="scientific">Lithocarpus litseifolius</name>
    <dbReference type="NCBI Taxonomy" id="425828"/>
    <lineage>
        <taxon>Eukaryota</taxon>
        <taxon>Viridiplantae</taxon>
        <taxon>Streptophyta</taxon>
        <taxon>Embryophyta</taxon>
        <taxon>Tracheophyta</taxon>
        <taxon>Spermatophyta</taxon>
        <taxon>Magnoliopsida</taxon>
        <taxon>eudicotyledons</taxon>
        <taxon>Gunneridae</taxon>
        <taxon>Pentapetalae</taxon>
        <taxon>rosids</taxon>
        <taxon>fabids</taxon>
        <taxon>Fagales</taxon>
        <taxon>Fagaceae</taxon>
        <taxon>Lithocarpus</taxon>
    </lineage>
</organism>
<proteinExistence type="predicted"/>
<dbReference type="EMBL" id="JAZDWU010000003">
    <property type="protein sequence ID" value="KAL0008579.1"/>
    <property type="molecule type" value="Genomic_DNA"/>
</dbReference>
<evidence type="ECO:0000259" key="1">
    <source>
        <dbReference type="Pfam" id="PF13966"/>
    </source>
</evidence>
<keyword evidence="3" id="KW-1185">Reference proteome</keyword>
<evidence type="ECO:0000313" key="2">
    <source>
        <dbReference type="EMBL" id="KAL0008579.1"/>
    </source>
</evidence>
<accession>A0AAW2DEF9</accession>
<name>A0AAW2DEF9_9ROSI</name>
<reference evidence="2 3" key="1">
    <citation type="submission" date="2024-01" db="EMBL/GenBank/DDBJ databases">
        <title>A telomere-to-telomere, gap-free genome of sweet tea (Lithocarpus litseifolius).</title>
        <authorList>
            <person name="Zhou J."/>
        </authorList>
    </citation>
    <scope>NUCLEOTIDE SEQUENCE [LARGE SCALE GENOMIC DNA]</scope>
    <source>
        <strain evidence="2">Zhou-2022a</strain>
        <tissue evidence="2">Leaf</tissue>
    </source>
</reference>
<dbReference type="Proteomes" id="UP001459277">
    <property type="component" value="Unassembled WGS sequence"/>
</dbReference>
<sequence>MAGLSLVGIVAGLGWALLAGAGIKEYLGLPSLVGREIKQYERYLGLPSLVGRKKKASLLYIKERVAAKLQDGSVFYAKVSNGSFAWKSILKGRDVISKGVQWRVGNGAMIRIYHDSWLPDPYNKRVVSPRDFLGNKALVFVLIDKEHRCWLPEAIDNIFLPHEATAIKSIPLSLRECEDKMFWPHFPDGNFSVRSAYRILMEEELKESPSPSDLSPTKRIWKGIWSLRVPNRVKTLLWRAGTDSLPSKANLLKRRVLTDDLCPSCNLKSETSFHALWSCTELSSFWETKFAWLINLSKDCNSFVEVIQLCQANDDLFELFAMTVSLLWTHRNHLRVGDSSAPLWKIQSMALDSLQEF</sequence>
<gene>
    <name evidence="2" type="ORF">SO802_010081</name>
</gene>
<protein>
    <recommendedName>
        <fullName evidence="1">Reverse transcriptase zinc-binding domain-containing protein</fullName>
    </recommendedName>
</protein>
<dbReference type="AlphaFoldDB" id="A0AAW2DEF9"/>
<dbReference type="Pfam" id="PF13966">
    <property type="entry name" value="zf-RVT"/>
    <property type="match status" value="1"/>
</dbReference>